<feature type="domain" description="KAP NTPase" evidence="1">
    <location>
        <begin position="45"/>
        <end position="191"/>
    </location>
</feature>
<dbReference type="InterPro" id="IPR027417">
    <property type="entry name" value="P-loop_NTPase"/>
</dbReference>
<organism evidence="2 3">
    <name type="scientific">Pseudoalteromonas rubra</name>
    <dbReference type="NCBI Taxonomy" id="43658"/>
    <lineage>
        <taxon>Bacteria</taxon>
        <taxon>Pseudomonadati</taxon>
        <taxon>Pseudomonadota</taxon>
        <taxon>Gammaproteobacteria</taxon>
        <taxon>Alteromonadales</taxon>
        <taxon>Pseudoalteromonadaceae</taxon>
        <taxon>Pseudoalteromonas</taxon>
    </lineage>
</organism>
<sequence length="200" mass="22672">MYINAWESGFSKDPLLVIVSEITSQLIDQHEGYKAHKAEKEVGEKVKKIWNSMLKLGGCAAALSGLGPIYAPAKDLLSAEIKDEDELSLQELYPLQRKAVQDLKQLLSEYSEVINRKQIVIIVDELDRCRPNYAIELLETIKHFFEMPGYMFVVATDTEQLGHSIKAVYGSEFDGREYLSRFFNRSAKLPEPDSVLVKSN</sequence>
<comment type="caution">
    <text evidence="2">The sequence shown here is derived from an EMBL/GenBank/DDBJ whole genome shotgun (WGS) entry which is preliminary data.</text>
</comment>
<reference evidence="3" key="2">
    <citation type="submission" date="2019-06" db="EMBL/GenBank/DDBJ databases">
        <title>Co-occurence of chitin degradation, pigmentation and bioactivity in marine Pseudoalteromonas.</title>
        <authorList>
            <person name="Sonnenschein E.C."/>
            <person name="Bech P.K."/>
        </authorList>
    </citation>
    <scope>NUCLEOTIDE SEQUENCE [LARGE SCALE GENOMIC DNA]</scope>
    <source>
        <strain evidence="3">S2676</strain>
    </source>
</reference>
<protein>
    <recommendedName>
        <fullName evidence="1">KAP NTPase domain-containing protein</fullName>
    </recommendedName>
</protein>
<reference evidence="2 3" key="1">
    <citation type="submission" date="2018-01" db="EMBL/GenBank/DDBJ databases">
        <authorList>
            <person name="Paulsen S."/>
            <person name="Gram L.K."/>
        </authorList>
    </citation>
    <scope>NUCLEOTIDE SEQUENCE [LARGE SCALE GENOMIC DNA]</scope>
    <source>
        <strain evidence="2 3">S2676</strain>
    </source>
</reference>
<dbReference type="AlphaFoldDB" id="A0A5S3WFB2"/>
<name>A0A5S3WFB2_9GAMM</name>
<evidence type="ECO:0000313" key="3">
    <source>
        <dbReference type="Proteomes" id="UP000310249"/>
    </source>
</evidence>
<evidence type="ECO:0000313" key="2">
    <source>
        <dbReference type="EMBL" id="TMP23478.1"/>
    </source>
</evidence>
<dbReference type="InterPro" id="IPR011646">
    <property type="entry name" value="KAP_P-loop"/>
</dbReference>
<dbReference type="SUPFAM" id="SSF52540">
    <property type="entry name" value="P-loop containing nucleoside triphosphate hydrolases"/>
    <property type="match status" value="1"/>
</dbReference>
<feature type="non-terminal residue" evidence="2">
    <location>
        <position position="200"/>
    </location>
</feature>
<accession>A0A5S3WFB2</accession>
<gene>
    <name evidence="2" type="ORF">CWB99_23340</name>
</gene>
<dbReference type="Pfam" id="PF07693">
    <property type="entry name" value="KAP_NTPase"/>
    <property type="match status" value="1"/>
</dbReference>
<dbReference type="EMBL" id="PNCI01000096">
    <property type="protein sequence ID" value="TMP23478.1"/>
    <property type="molecule type" value="Genomic_DNA"/>
</dbReference>
<proteinExistence type="predicted"/>
<evidence type="ECO:0000259" key="1">
    <source>
        <dbReference type="Pfam" id="PF07693"/>
    </source>
</evidence>
<dbReference type="Proteomes" id="UP000310249">
    <property type="component" value="Unassembled WGS sequence"/>
</dbReference>